<dbReference type="PANTHER" id="PTHR34107:SF4">
    <property type="entry name" value="SLL1222 PROTEIN"/>
    <property type="match status" value="1"/>
</dbReference>
<organism evidence="3 4">
    <name type="scientific">Nocardiopsis kunsanensis</name>
    <dbReference type="NCBI Taxonomy" id="141693"/>
    <lineage>
        <taxon>Bacteria</taxon>
        <taxon>Bacillati</taxon>
        <taxon>Actinomycetota</taxon>
        <taxon>Actinomycetes</taxon>
        <taxon>Streptosporangiales</taxon>
        <taxon>Nocardiopsidaceae</taxon>
        <taxon>Nocardiopsis</taxon>
    </lineage>
</organism>
<dbReference type="AlphaFoldDB" id="A0A918XB13"/>
<evidence type="ECO:0000313" key="4">
    <source>
        <dbReference type="Proteomes" id="UP000654947"/>
    </source>
</evidence>
<proteinExistence type="predicted"/>
<dbReference type="InterPro" id="IPR012296">
    <property type="entry name" value="Nuclease_put_TT1808"/>
</dbReference>
<name>A0A918XB13_9ACTN</name>
<feature type="region of interest" description="Disordered" evidence="1">
    <location>
        <begin position="1"/>
        <end position="37"/>
    </location>
</feature>
<dbReference type="InterPro" id="IPR011335">
    <property type="entry name" value="Restrct_endonuc-II-like"/>
</dbReference>
<feature type="region of interest" description="Disordered" evidence="1">
    <location>
        <begin position="192"/>
        <end position="221"/>
    </location>
</feature>
<sequence>MSVMSIRHTHTPDRPLTVDDLEHTPDDGRRYELTGGRLDVSPAPKPLHTRIAYRLGFHLGLCAPEGLEIGEGPGITLSPSTHRIPDLAVFGQGPPGEGYYTAPPVLAVEVVSPESVLPDHHDKRREYAEFGIGSCWIIQPQPDKLGLMELRLVDGQYQETAQVHGEDVFETEVPFPVRLVPQWLVADGHLAQAHRRRRGRGGSTAPGHSGPGEPSAQGTQR</sequence>
<dbReference type="InterPro" id="IPR008538">
    <property type="entry name" value="Uma2"/>
</dbReference>
<dbReference type="Pfam" id="PF05685">
    <property type="entry name" value="Uma2"/>
    <property type="match status" value="1"/>
</dbReference>
<feature type="compositionally biased region" description="Basic and acidic residues" evidence="1">
    <location>
        <begin position="10"/>
        <end position="32"/>
    </location>
</feature>
<evidence type="ECO:0000256" key="1">
    <source>
        <dbReference type="SAM" id="MobiDB-lite"/>
    </source>
</evidence>
<evidence type="ECO:0000259" key="2">
    <source>
        <dbReference type="Pfam" id="PF05685"/>
    </source>
</evidence>
<accession>A0A918XB13</accession>
<gene>
    <name evidence="3" type="ORF">GCM10007147_18380</name>
</gene>
<dbReference type="PANTHER" id="PTHR34107">
    <property type="entry name" value="SLL0198 PROTEIN-RELATED"/>
    <property type="match status" value="1"/>
</dbReference>
<dbReference type="EMBL" id="BMXL01000007">
    <property type="protein sequence ID" value="GHD23322.1"/>
    <property type="molecule type" value="Genomic_DNA"/>
</dbReference>
<dbReference type="Proteomes" id="UP000654947">
    <property type="component" value="Unassembled WGS sequence"/>
</dbReference>
<comment type="caution">
    <text evidence="3">The sequence shown here is derived from an EMBL/GenBank/DDBJ whole genome shotgun (WGS) entry which is preliminary data.</text>
</comment>
<keyword evidence="4" id="KW-1185">Reference proteome</keyword>
<reference evidence="3 4" key="1">
    <citation type="journal article" date="2014" name="Int. J. Syst. Evol. Microbiol.">
        <title>Complete genome sequence of Corynebacterium casei LMG S-19264T (=DSM 44701T), isolated from a smear-ripened cheese.</title>
        <authorList>
            <consortium name="US DOE Joint Genome Institute (JGI-PGF)"/>
            <person name="Walter F."/>
            <person name="Albersmeier A."/>
            <person name="Kalinowski J."/>
            <person name="Ruckert C."/>
        </authorList>
    </citation>
    <scope>NUCLEOTIDE SEQUENCE [LARGE SCALE GENOMIC DNA]</scope>
    <source>
        <strain evidence="3 4">KCTC 19473</strain>
    </source>
</reference>
<dbReference type="RefSeq" id="WP_017575913.1">
    <property type="nucleotide sequence ID" value="NZ_BMXL01000007.1"/>
</dbReference>
<feature type="domain" description="Putative restriction endonuclease" evidence="2">
    <location>
        <begin position="19"/>
        <end position="176"/>
    </location>
</feature>
<dbReference type="CDD" id="cd06260">
    <property type="entry name" value="DUF820-like"/>
    <property type="match status" value="1"/>
</dbReference>
<dbReference type="SUPFAM" id="SSF52980">
    <property type="entry name" value="Restriction endonuclease-like"/>
    <property type="match status" value="1"/>
</dbReference>
<evidence type="ECO:0000313" key="3">
    <source>
        <dbReference type="EMBL" id="GHD23322.1"/>
    </source>
</evidence>
<dbReference type="Gene3D" id="3.90.1570.10">
    <property type="entry name" value="tt1808, chain A"/>
    <property type="match status" value="1"/>
</dbReference>
<protein>
    <recommendedName>
        <fullName evidence="2">Putative restriction endonuclease domain-containing protein</fullName>
    </recommendedName>
</protein>